<evidence type="ECO:0000313" key="12">
    <source>
        <dbReference type="Proteomes" id="UP000267249"/>
    </source>
</evidence>
<evidence type="ECO:0000256" key="3">
    <source>
        <dbReference type="ARBA" id="ARBA00022679"/>
    </source>
</evidence>
<comment type="function">
    <text evidence="9">Catalyzes the radical-mediated insertion of two sulfur atoms into the C-6 and C-8 positions of the octanoyl moiety bound to the lipoyl domains of lipoate-dependent enzymes, thereby converting the octanoylated domains into lipoylated derivatives.</text>
</comment>
<keyword evidence="5 9" id="KW-0479">Metal-binding</keyword>
<dbReference type="GO" id="GO:0005737">
    <property type="term" value="C:cytoplasm"/>
    <property type="evidence" value="ECO:0007669"/>
    <property type="project" value="UniProtKB-SubCell"/>
</dbReference>
<dbReference type="HAMAP" id="MF_00206">
    <property type="entry name" value="Lipoyl_synth"/>
    <property type="match status" value="1"/>
</dbReference>
<dbReference type="FunFam" id="3.20.20.70:FF:000040">
    <property type="entry name" value="Lipoyl synthase"/>
    <property type="match status" value="1"/>
</dbReference>
<dbReference type="InterPro" id="IPR006638">
    <property type="entry name" value="Elp3/MiaA/NifB-like_rSAM"/>
</dbReference>
<dbReference type="NCBIfam" id="NF004019">
    <property type="entry name" value="PRK05481.1"/>
    <property type="match status" value="1"/>
</dbReference>
<dbReference type="GO" id="GO:0009249">
    <property type="term" value="P:protein lipoylation"/>
    <property type="evidence" value="ECO:0007669"/>
    <property type="project" value="UniProtKB-UniRule"/>
</dbReference>
<dbReference type="AlphaFoldDB" id="A0AAN1QQJ4"/>
<feature type="domain" description="Radical SAM core" evidence="10">
    <location>
        <begin position="81"/>
        <end position="298"/>
    </location>
</feature>
<evidence type="ECO:0000256" key="6">
    <source>
        <dbReference type="ARBA" id="ARBA00023004"/>
    </source>
</evidence>
<dbReference type="NCBIfam" id="TIGR00510">
    <property type="entry name" value="lipA"/>
    <property type="match status" value="1"/>
</dbReference>
<dbReference type="InterPro" id="IPR003698">
    <property type="entry name" value="Lipoyl_synth"/>
</dbReference>
<comment type="catalytic activity">
    <reaction evidence="8 9">
        <text>[[Fe-S] cluster scaffold protein carrying a second [4Fe-4S](2+) cluster] + N(6)-octanoyl-L-lysyl-[protein] + 2 oxidized [2Fe-2S]-[ferredoxin] + 2 S-adenosyl-L-methionine + 4 H(+) = [[Fe-S] cluster scaffold protein] + N(6)-[(R)-dihydrolipoyl]-L-lysyl-[protein] + 4 Fe(3+) + 2 hydrogen sulfide + 2 5'-deoxyadenosine + 2 L-methionine + 2 reduced [2Fe-2S]-[ferredoxin]</text>
        <dbReference type="Rhea" id="RHEA:16585"/>
        <dbReference type="Rhea" id="RHEA-COMP:9928"/>
        <dbReference type="Rhea" id="RHEA-COMP:10000"/>
        <dbReference type="Rhea" id="RHEA-COMP:10001"/>
        <dbReference type="Rhea" id="RHEA-COMP:10475"/>
        <dbReference type="Rhea" id="RHEA-COMP:14568"/>
        <dbReference type="Rhea" id="RHEA-COMP:14569"/>
        <dbReference type="ChEBI" id="CHEBI:15378"/>
        <dbReference type="ChEBI" id="CHEBI:17319"/>
        <dbReference type="ChEBI" id="CHEBI:29034"/>
        <dbReference type="ChEBI" id="CHEBI:29919"/>
        <dbReference type="ChEBI" id="CHEBI:33722"/>
        <dbReference type="ChEBI" id="CHEBI:33737"/>
        <dbReference type="ChEBI" id="CHEBI:33738"/>
        <dbReference type="ChEBI" id="CHEBI:57844"/>
        <dbReference type="ChEBI" id="CHEBI:59789"/>
        <dbReference type="ChEBI" id="CHEBI:78809"/>
        <dbReference type="ChEBI" id="CHEBI:83100"/>
        <dbReference type="EC" id="2.8.1.8"/>
    </reaction>
</comment>
<comment type="cofactor">
    <cofactor evidence="9">
        <name>[4Fe-4S] cluster</name>
        <dbReference type="ChEBI" id="CHEBI:49883"/>
    </cofactor>
    <text evidence="9">Binds 2 [4Fe-4S] clusters per subunit. One cluster is coordinated with 3 cysteines and an exchangeable S-adenosyl-L-methionine.</text>
</comment>
<dbReference type="InterPro" id="IPR007197">
    <property type="entry name" value="rSAM"/>
</dbReference>
<gene>
    <name evidence="9 11" type="primary">lipA</name>
    <name evidence="11" type="ORF">DOP62_00650</name>
</gene>
<dbReference type="GO" id="GO:0016992">
    <property type="term" value="F:lipoate synthase activity"/>
    <property type="evidence" value="ECO:0007669"/>
    <property type="project" value="UniProtKB-UniRule"/>
</dbReference>
<organism evidence="11 12">
    <name type="scientific">Synechococcus elongatus PCC 11801</name>
    <dbReference type="NCBI Taxonomy" id="2219813"/>
    <lineage>
        <taxon>Bacteria</taxon>
        <taxon>Bacillati</taxon>
        <taxon>Cyanobacteriota</taxon>
        <taxon>Cyanophyceae</taxon>
        <taxon>Synechococcales</taxon>
        <taxon>Synechococcaceae</taxon>
        <taxon>Synechococcus</taxon>
    </lineage>
</organism>
<dbReference type="InterPro" id="IPR013785">
    <property type="entry name" value="Aldolase_TIM"/>
</dbReference>
<evidence type="ECO:0000256" key="2">
    <source>
        <dbReference type="ARBA" id="ARBA00022490"/>
    </source>
</evidence>
<dbReference type="SMART" id="SM00729">
    <property type="entry name" value="Elp3"/>
    <property type="match status" value="1"/>
</dbReference>
<feature type="binding site" evidence="9">
    <location>
        <position position="309"/>
    </location>
    <ligand>
        <name>[4Fe-4S] cluster</name>
        <dbReference type="ChEBI" id="CHEBI:49883"/>
        <label>1</label>
    </ligand>
</feature>
<dbReference type="Proteomes" id="UP000267249">
    <property type="component" value="Chromosome"/>
</dbReference>
<proteinExistence type="inferred from homology"/>
<comment type="similarity">
    <text evidence="9">Belongs to the radical SAM superfamily. Lipoyl synthase family.</text>
</comment>
<dbReference type="CDD" id="cd01335">
    <property type="entry name" value="Radical_SAM"/>
    <property type="match status" value="1"/>
</dbReference>
<evidence type="ECO:0000256" key="8">
    <source>
        <dbReference type="ARBA" id="ARBA00047326"/>
    </source>
</evidence>
<keyword evidence="4 9" id="KW-0949">S-adenosyl-L-methionine</keyword>
<feature type="binding site" evidence="9">
    <location>
        <position position="74"/>
    </location>
    <ligand>
        <name>[4Fe-4S] cluster</name>
        <dbReference type="ChEBI" id="CHEBI:49883"/>
        <label>1</label>
    </ligand>
</feature>
<evidence type="ECO:0000256" key="5">
    <source>
        <dbReference type="ARBA" id="ARBA00022723"/>
    </source>
</evidence>
<dbReference type="GO" id="GO:0051539">
    <property type="term" value="F:4 iron, 4 sulfur cluster binding"/>
    <property type="evidence" value="ECO:0007669"/>
    <property type="project" value="UniProtKB-UniRule"/>
</dbReference>
<keyword evidence="7 9" id="KW-0411">Iron-sulfur</keyword>
<comment type="pathway">
    <text evidence="9">Protein modification; protein lipoylation via endogenous pathway; protein N(6)-(lipoyl)lysine from octanoyl-[acyl-carrier-protein]: step 2/2.</text>
</comment>
<evidence type="ECO:0000313" key="11">
    <source>
        <dbReference type="EMBL" id="AZB73581.2"/>
    </source>
</evidence>
<dbReference type="InterPro" id="IPR058240">
    <property type="entry name" value="rSAM_sf"/>
</dbReference>
<dbReference type="PIRSF" id="PIRSF005963">
    <property type="entry name" value="Lipoyl_synth"/>
    <property type="match status" value="1"/>
</dbReference>
<dbReference type="SFLD" id="SFLDF00271">
    <property type="entry name" value="lipoyl_synthase"/>
    <property type="match status" value="1"/>
</dbReference>
<evidence type="ECO:0000256" key="4">
    <source>
        <dbReference type="ARBA" id="ARBA00022691"/>
    </source>
</evidence>
<feature type="binding site" evidence="9">
    <location>
        <position position="80"/>
    </location>
    <ligand>
        <name>[4Fe-4S] cluster</name>
        <dbReference type="ChEBI" id="CHEBI:49883"/>
        <label>1</label>
    </ligand>
</feature>
<dbReference type="Gene3D" id="3.20.20.70">
    <property type="entry name" value="Aldolase class I"/>
    <property type="match status" value="1"/>
</dbReference>
<reference evidence="11 12" key="1">
    <citation type="journal article" date="2018" name="Sci. Rep.">
        <title>Genome Features and Biochemical Characteristics of a Robust, Fast Growing and Naturally Transformable Cyanobacterium Synechococcus elongatus PCC 11801 Isolated from India.</title>
        <authorList>
            <person name="Jaiswal D."/>
            <person name="Sengupta A."/>
            <person name="Sohoni S."/>
            <person name="Sengupta S."/>
            <person name="Phadnavis A.G."/>
            <person name="Pakrasi H.B."/>
            <person name="Wangikar P.P."/>
        </authorList>
    </citation>
    <scope>NUCLEOTIDE SEQUENCE [LARGE SCALE GENOMIC DNA]</scope>
    <source>
        <strain evidence="11 12">PCC 11801</strain>
    </source>
</reference>
<feature type="binding site" evidence="9">
    <location>
        <position position="99"/>
    </location>
    <ligand>
        <name>[4Fe-4S] cluster</name>
        <dbReference type="ChEBI" id="CHEBI:49883"/>
        <label>2</label>
        <note>4Fe-4S-S-AdoMet</note>
    </ligand>
</feature>
<dbReference type="PANTHER" id="PTHR10949">
    <property type="entry name" value="LIPOYL SYNTHASE"/>
    <property type="match status" value="1"/>
</dbReference>
<evidence type="ECO:0000256" key="7">
    <source>
        <dbReference type="ARBA" id="ARBA00023014"/>
    </source>
</evidence>
<keyword evidence="3 9" id="KW-0808">Transferase</keyword>
<accession>A0AAN1QQJ4</accession>
<dbReference type="PROSITE" id="PS51918">
    <property type="entry name" value="RADICAL_SAM"/>
    <property type="match status" value="1"/>
</dbReference>
<feature type="binding site" evidence="9">
    <location>
        <position position="69"/>
    </location>
    <ligand>
        <name>[4Fe-4S] cluster</name>
        <dbReference type="ChEBI" id="CHEBI:49883"/>
        <label>1</label>
    </ligand>
</feature>
<evidence type="ECO:0000259" key="10">
    <source>
        <dbReference type="PROSITE" id="PS51918"/>
    </source>
</evidence>
<name>A0AAN1QQJ4_SYNEL</name>
<dbReference type="PANTHER" id="PTHR10949:SF0">
    <property type="entry name" value="LIPOYL SYNTHASE, MITOCHONDRIAL"/>
    <property type="match status" value="1"/>
</dbReference>
<dbReference type="NCBIfam" id="NF009544">
    <property type="entry name" value="PRK12928.1"/>
    <property type="match status" value="1"/>
</dbReference>
<keyword evidence="1 9" id="KW-0004">4Fe-4S</keyword>
<dbReference type="RefSeq" id="WP_261789907.1">
    <property type="nucleotide sequence ID" value="NZ_CP030139.2"/>
</dbReference>
<dbReference type="EC" id="2.8.1.8" evidence="9"/>
<dbReference type="EMBL" id="CP030139">
    <property type="protein sequence ID" value="AZB73581.2"/>
    <property type="molecule type" value="Genomic_DNA"/>
</dbReference>
<sequence>MSQFEKLRSLPLKHPVSDCDRRYLCTHEPRTEERLLVVKPEWLRVKAPQWQRVGNVKQVLADLGLNTVCEEASCPNIGECFNAGTATFLIMGPACTRACPYCDIDFEKKPKALDPTEPQRLAEAVGRLNLNHVVITSVNRDDLPDGGAEQFKRCIEAVRSRSPQTTIEVLIPDLCGNWQALEIILSAAPEVLNHNIETVSRLYRRVRPQGDYQRSLELLRRSREQAPWIYTKSGLMVGLGESAEEVQQVLVDLRSVDCDIVTIGQYLQPTQKHLGVDRFVTPAEFDAWQQQGSELGFLQVVASPLTRSSYHAEEVRRLMQEYPRQRPAIALN</sequence>
<dbReference type="SFLD" id="SFLDS00029">
    <property type="entry name" value="Radical_SAM"/>
    <property type="match status" value="1"/>
</dbReference>
<dbReference type="SFLD" id="SFLDG01058">
    <property type="entry name" value="lipoyl_synthase_like"/>
    <property type="match status" value="1"/>
</dbReference>
<dbReference type="Pfam" id="PF04055">
    <property type="entry name" value="Radical_SAM"/>
    <property type="match status" value="1"/>
</dbReference>
<evidence type="ECO:0000256" key="9">
    <source>
        <dbReference type="HAMAP-Rule" id="MF_00206"/>
    </source>
</evidence>
<feature type="binding site" evidence="9">
    <location>
        <position position="95"/>
    </location>
    <ligand>
        <name>[4Fe-4S] cluster</name>
        <dbReference type="ChEBI" id="CHEBI:49883"/>
        <label>2</label>
        <note>4Fe-4S-S-AdoMet</note>
    </ligand>
</feature>
<evidence type="ECO:0000256" key="1">
    <source>
        <dbReference type="ARBA" id="ARBA00022485"/>
    </source>
</evidence>
<comment type="subcellular location">
    <subcellularLocation>
        <location evidence="9">Cytoplasm</location>
    </subcellularLocation>
</comment>
<keyword evidence="2 9" id="KW-0963">Cytoplasm</keyword>
<feature type="binding site" evidence="9">
    <location>
        <position position="102"/>
    </location>
    <ligand>
        <name>[4Fe-4S] cluster</name>
        <dbReference type="ChEBI" id="CHEBI:49883"/>
        <label>2</label>
        <note>4Fe-4S-S-AdoMet</note>
    </ligand>
</feature>
<dbReference type="SUPFAM" id="SSF102114">
    <property type="entry name" value="Radical SAM enzymes"/>
    <property type="match status" value="1"/>
</dbReference>
<dbReference type="GO" id="GO:0046872">
    <property type="term" value="F:metal ion binding"/>
    <property type="evidence" value="ECO:0007669"/>
    <property type="project" value="UniProtKB-KW"/>
</dbReference>
<keyword evidence="6 9" id="KW-0408">Iron</keyword>
<protein>
    <recommendedName>
        <fullName evidence="9">Lipoyl synthase</fullName>
        <ecNumber evidence="9">2.8.1.8</ecNumber>
    </recommendedName>
    <alternativeName>
        <fullName evidence="9">Lip-syn</fullName>
        <shortName evidence="9">LS</shortName>
    </alternativeName>
    <alternativeName>
        <fullName evidence="9">Lipoate synthase</fullName>
    </alternativeName>
    <alternativeName>
        <fullName evidence="9">Lipoic acid synthase</fullName>
    </alternativeName>
    <alternativeName>
        <fullName evidence="9">Sulfur insertion protein LipA</fullName>
    </alternativeName>
</protein>